<protein>
    <submittedName>
        <fullName evidence="2">Filamentous Growth Regulator</fullName>
    </submittedName>
</protein>
<keyword evidence="1" id="KW-0812">Transmembrane</keyword>
<evidence type="ECO:0000313" key="2">
    <source>
        <dbReference type="EMBL" id="KAK3046525.1"/>
    </source>
</evidence>
<gene>
    <name evidence="2" type="primary">FGR2_2</name>
    <name evidence="2" type="ORF">LTR09_012014</name>
</gene>
<name>A0AAJ0G4N7_9PEZI</name>
<feature type="transmembrane region" description="Helical" evidence="1">
    <location>
        <begin position="165"/>
        <end position="185"/>
    </location>
</feature>
<dbReference type="AlphaFoldDB" id="A0AAJ0G4N7"/>
<organism evidence="2 3">
    <name type="scientific">Extremus antarcticus</name>
    <dbReference type="NCBI Taxonomy" id="702011"/>
    <lineage>
        <taxon>Eukaryota</taxon>
        <taxon>Fungi</taxon>
        <taxon>Dikarya</taxon>
        <taxon>Ascomycota</taxon>
        <taxon>Pezizomycotina</taxon>
        <taxon>Dothideomycetes</taxon>
        <taxon>Dothideomycetidae</taxon>
        <taxon>Mycosphaerellales</taxon>
        <taxon>Extremaceae</taxon>
        <taxon>Extremus</taxon>
    </lineage>
</organism>
<keyword evidence="3" id="KW-1185">Reference proteome</keyword>
<evidence type="ECO:0000313" key="3">
    <source>
        <dbReference type="Proteomes" id="UP001271007"/>
    </source>
</evidence>
<dbReference type="Proteomes" id="UP001271007">
    <property type="component" value="Unassembled WGS sequence"/>
</dbReference>
<dbReference type="EMBL" id="JAWDJX010000089">
    <property type="protein sequence ID" value="KAK3046525.1"/>
    <property type="molecule type" value="Genomic_DNA"/>
</dbReference>
<sequence>MASNAASHVCAACVPGQRNLVGKMAANVCLSERFVKLHRWDRTAIGFVGYQSSAHDRLGCVGPAHPIPHRPPPPKLLYGRNPTESEAEQMAPPSSTPCTTTIGLSNCAVHRTPQPISSTRQSRHLDTEDNSGSATLLPLLNIYYGCLYAYTPEVLPSAHRGTGNGIAIGLNRVMGIMSAIVATFADTNTPVPIYICAALYIVMAIVAACFPFEPMGKRSS</sequence>
<keyword evidence="1" id="KW-1133">Transmembrane helix</keyword>
<evidence type="ECO:0000256" key="1">
    <source>
        <dbReference type="SAM" id="Phobius"/>
    </source>
</evidence>
<proteinExistence type="predicted"/>
<comment type="caution">
    <text evidence="2">The sequence shown here is derived from an EMBL/GenBank/DDBJ whole genome shotgun (WGS) entry which is preliminary data.</text>
</comment>
<feature type="transmembrane region" description="Helical" evidence="1">
    <location>
        <begin position="191"/>
        <end position="212"/>
    </location>
</feature>
<accession>A0AAJ0G4N7</accession>
<keyword evidence="1" id="KW-0472">Membrane</keyword>
<dbReference type="Gene3D" id="1.20.1250.20">
    <property type="entry name" value="MFS general substrate transporter like domains"/>
    <property type="match status" value="1"/>
</dbReference>
<dbReference type="InterPro" id="IPR036259">
    <property type="entry name" value="MFS_trans_sf"/>
</dbReference>
<reference evidence="2" key="1">
    <citation type="submission" date="2023-04" db="EMBL/GenBank/DDBJ databases">
        <title>Black Yeasts Isolated from many extreme environments.</title>
        <authorList>
            <person name="Coleine C."/>
            <person name="Stajich J.E."/>
            <person name="Selbmann L."/>
        </authorList>
    </citation>
    <scope>NUCLEOTIDE SEQUENCE</scope>
    <source>
        <strain evidence="2">CCFEE 5312</strain>
    </source>
</reference>
<dbReference type="SUPFAM" id="SSF103473">
    <property type="entry name" value="MFS general substrate transporter"/>
    <property type="match status" value="1"/>
</dbReference>